<feature type="compositionally biased region" description="Basic residues" evidence="1">
    <location>
        <begin position="10"/>
        <end position="30"/>
    </location>
</feature>
<accession>A0ABP0KF14</accession>
<feature type="compositionally biased region" description="Basic and acidic residues" evidence="1">
    <location>
        <begin position="31"/>
        <end position="66"/>
    </location>
</feature>
<dbReference type="EMBL" id="CAXAMM010011079">
    <property type="protein sequence ID" value="CAK9024935.1"/>
    <property type="molecule type" value="Genomic_DNA"/>
</dbReference>
<organism evidence="2 3">
    <name type="scientific">Durusdinium trenchii</name>
    <dbReference type="NCBI Taxonomy" id="1381693"/>
    <lineage>
        <taxon>Eukaryota</taxon>
        <taxon>Sar</taxon>
        <taxon>Alveolata</taxon>
        <taxon>Dinophyceae</taxon>
        <taxon>Suessiales</taxon>
        <taxon>Symbiodiniaceae</taxon>
        <taxon>Durusdinium</taxon>
    </lineage>
</organism>
<keyword evidence="3" id="KW-1185">Reference proteome</keyword>
<dbReference type="Proteomes" id="UP001642464">
    <property type="component" value="Unassembled WGS sequence"/>
</dbReference>
<name>A0ABP0KF14_9DINO</name>
<sequence length="160" mass="18583">MPSSSESRPRRVRSRSSRRRSRSDRRRSPPRRRDSRDRRDRRDSRDRRPSPRDRRSRSRERPERPASRSRSRKRPTVTPGGGIETVEVKVVDARTRHSGEQTFQAEIYLGLDAAAAEADEPDDLQKQAASELCVSAGPAGWTKAKHKRMLTRWRMPRETA</sequence>
<comment type="caution">
    <text evidence="2">The sequence shown here is derived from an EMBL/GenBank/DDBJ whole genome shotgun (WGS) entry which is preliminary data.</text>
</comment>
<gene>
    <name evidence="2" type="ORF">SCF082_LOCUS16848</name>
</gene>
<feature type="region of interest" description="Disordered" evidence="1">
    <location>
        <begin position="1"/>
        <end position="86"/>
    </location>
</feature>
<evidence type="ECO:0000313" key="3">
    <source>
        <dbReference type="Proteomes" id="UP001642464"/>
    </source>
</evidence>
<proteinExistence type="predicted"/>
<reference evidence="2 3" key="1">
    <citation type="submission" date="2024-02" db="EMBL/GenBank/DDBJ databases">
        <authorList>
            <person name="Chen Y."/>
            <person name="Shah S."/>
            <person name="Dougan E. K."/>
            <person name="Thang M."/>
            <person name="Chan C."/>
        </authorList>
    </citation>
    <scope>NUCLEOTIDE SEQUENCE [LARGE SCALE GENOMIC DNA]</scope>
</reference>
<evidence type="ECO:0000256" key="1">
    <source>
        <dbReference type="SAM" id="MobiDB-lite"/>
    </source>
</evidence>
<evidence type="ECO:0000313" key="2">
    <source>
        <dbReference type="EMBL" id="CAK9024935.1"/>
    </source>
</evidence>
<protein>
    <submittedName>
        <fullName evidence="2">Uncharacterized protein</fullName>
    </submittedName>
</protein>